<comment type="similarity">
    <text evidence="1">Belongs to the peptidase C40 family.</text>
</comment>
<dbReference type="RefSeq" id="WP_050586097.1">
    <property type="nucleotide sequence ID" value="NZ_CP159362.1"/>
</dbReference>
<dbReference type="PANTHER" id="PTHR47053:SF1">
    <property type="entry name" value="MUREIN DD-ENDOPEPTIDASE MEPH-RELATED"/>
    <property type="match status" value="1"/>
</dbReference>
<dbReference type="PANTHER" id="PTHR47053">
    <property type="entry name" value="MUREIN DD-ENDOPEPTIDASE MEPH-RELATED"/>
    <property type="match status" value="1"/>
</dbReference>
<evidence type="ECO:0000256" key="4">
    <source>
        <dbReference type="ARBA" id="ARBA00022807"/>
    </source>
</evidence>
<evidence type="ECO:0000256" key="5">
    <source>
        <dbReference type="SAM" id="SignalP"/>
    </source>
</evidence>
<dbReference type="GO" id="GO:0008234">
    <property type="term" value="F:cysteine-type peptidase activity"/>
    <property type="evidence" value="ECO:0007669"/>
    <property type="project" value="UniProtKB-KW"/>
</dbReference>
<gene>
    <name evidence="7" type="ORF">N011_08165</name>
</gene>
<keyword evidence="5" id="KW-0732">Signal</keyword>
<evidence type="ECO:0000313" key="7">
    <source>
        <dbReference type="EMBL" id="XCN69244.1"/>
    </source>
</evidence>
<feature type="chain" id="PRO_5043414666" evidence="5">
    <location>
        <begin position="22"/>
        <end position="228"/>
    </location>
</feature>
<accession>A0AAU8LM99</accession>
<dbReference type="Pfam" id="PF00877">
    <property type="entry name" value="NLPC_P60"/>
    <property type="match status" value="1"/>
</dbReference>
<reference evidence="7" key="2">
    <citation type="submission" date="2024-07" db="EMBL/GenBank/DDBJ databases">
        <title>A complete genome sequence for Pseudomonas syringae CC1417.</title>
        <authorList>
            <person name="Baltrus D.A."/>
        </authorList>
    </citation>
    <scope>NUCLEOTIDE SEQUENCE</scope>
    <source>
        <strain evidence="7">CC1417</strain>
    </source>
</reference>
<organism evidence="7">
    <name type="scientific">Pseudomonas syringae CC1417</name>
    <dbReference type="NCBI Taxonomy" id="1357272"/>
    <lineage>
        <taxon>Bacteria</taxon>
        <taxon>Pseudomonadati</taxon>
        <taxon>Pseudomonadota</taxon>
        <taxon>Gammaproteobacteria</taxon>
        <taxon>Pseudomonadales</taxon>
        <taxon>Pseudomonadaceae</taxon>
        <taxon>Pseudomonas</taxon>
        <taxon>Pseudomonas syringae</taxon>
    </lineage>
</organism>
<dbReference type="SUPFAM" id="SSF54001">
    <property type="entry name" value="Cysteine proteinases"/>
    <property type="match status" value="1"/>
</dbReference>
<protein>
    <submittedName>
        <fullName evidence="7">C40 family peptidase</fullName>
    </submittedName>
</protein>
<dbReference type="EMBL" id="CP159362">
    <property type="protein sequence ID" value="XCN69244.1"/>
    <property type="molecule type" value="Genomic_DNA"/>
</dbReference>
<keyword evidence="3" id="KW-0378">Hydrolase</keyword>
<reference evidence="7" key="1">
    <citation type="journal article" date="2014" name="Genome Announc.">
        <title>Draft Genome Sequences of a Phylogenetically Diverse Suite of Pseudomonas syringae Strains from Multiple Source Populations.</title>
        <authorList>
            <person name="Baltrus D.A."/>
            <person name="Yourstone S."/>
            <person name="Lind A."/>
            <person name="Guilbaud C."/>
            <person name="Sands D.C."/>
            <person name="Jones C.D."/>
            <person name="Morris C.E."/>
            <person name="Dangl J.L."/>
        </authorList>
    </citation>
    <scope>NUCLEOTIDE SEQUENCE</scope>
    <source>
        <strain evidence="7">CC1417</strain>
    </source>
</reference>
<dbReference type="InterPro" id="IPR038765">
    <property type="entry name" value="Papain-like_cys_pep_sf"/>
</dbReference>
<dbReference type="Gene3D" id="3.90.1720.10">
    <property type="entry name" value="endopeptidase domain like (from Nostoc punctiforme)"/>
    <property type="match status" value="1"/>
</dbReference>
<sequence>MRPFFKTWLTICLFMPLAAHATNREQQLPASFSGYTAKSHFSPAIATRTAPQEATVVPHATRNVRAVQTPVSRKNSAKAVNAQALAAGNAKQGNAVVKRALQAVGTPYRWGGTTPGKGLDCSGLVKYAYTDVREVDLPRTSNAMAQGHGQTVDRKDLKPGDLLFFNIKSRNINHVAIYLGDNKFVHAPRRGKAVTVDTLKKPYWNSHYKIAKRVLPKQTTPQMRVVQR</sequence>
<evidence type="ECO:0000259" key="6">
    <source>
        <dbReference type="PROSITE" id="PS51935"/>
    </source>
</evidence>
<feature type="signal peptide" evidence="5">
    <location>
        <begin position="1"/>
        <end position="21"/>
    </location>
</feature>
<proteinExistence type="inferred from homology"/>
<dbReference type="InterPro" id="IPR000064">
    <property type="entry name" value="NLP_P60_dom"/>
</dbReference>
<feature type="domain" description="NlpC/P60" evidence="6">
    <location>
        <begin position="90"/>
        <end position="215"/>
    </location>
</feature>
<dbReference type="AlphaFoldDB" id="A0AAU8LM99"/>
<evidence type="ECO:0000256" key="2">
    <source>
        <dbReference type="ARBA" id="ARBA00022670"/>
    </source>
</evidence>
<keyword evidence="2" id="KW-0645">Protease</keyword>
<dbReference type="PROSITE" id="PS51935">
    <property type="entry name" value="NLPC_P60"/>
    <property type="match status" value="1"/>
</dbReference>
<name>A0AAU8LM99_PSESX</name>
<dbReference type="InterPro" id="IPR051202">
    <property type="entry name" value="Peptidase_C40"/>
</dbReference>
<evidence type="ECO:0000256" key="3">
    <source>
        <dbReference type="ARBA" id="ARBA00022801"/>
    </source>
</evidence>
<dbReference type="GO" id="GO:0006508">
    <property type="term" value="P:proteolysis"/>
    <property type="evidence" value="ECO:0007669"/>
    <property type="project" value="UniProtKB-KW"/>
</dbReference>
<evidence type="ECO:0000256" key="1">
    <source>
        <dbReference type="ARBA" id="ARBA00007074"/>
    </source>
</evidence>
<keyword evidence="4" id="KW-0788">Thiol protease</keyword>